<dbReference type="Proteomes" id="UP000521872">
    <property type="component" value="Unassembled WGS sequence"/>
</dbReference>
<accession>A0A8H4QEP0</accession>
<keyword evidence="2" id="KW-1185">Reference proteome</keyword>
<evidence type="ECO:0000313" key="1">
    <source>
        <dbReference type="EMBL" id="KAF4609695.1"/>
    </source>
</evidence>
<proteinExistence type="predicted"/>
<comment type="caution">
    <text evidence="1">The sequence shown here is derived from an EMBL/GenBank/DDBJ whole genome shotgun (WGS) entry which is preliminary data.</text>
</comment>
<protein>
    <submittedName>
        <fullName evidence="1">Uncharacterized protein</fullName>
    </submittedName>
</protein>
<gene>
    <name evidence="1" type="ORF">D9613_012061</name>
</gene>
<sequence length="522" mass="59190">MSTSVASSALIPAGGSTPIATGLTHNYSSSSFCNYHSQEENDVLWHNSFPFLSKEIIEQVIRLSDEETARSCRLLCKAYLSVGRQVGMRRLALNYGTSAREGWEFDLSLRLKQTLQSDKEWARRIRCLKIMDRPRVTEERLEDFSFYGLSSSQLDAENAKNKKTLEEQISLSEGHIFHDSSLPCIMRLLRQLKTLCISCDRYDLDAQRYYEHTGHQLSSLIPFHSLETLWIRGISNLELDYPLRVSPRLKNCTISYCSLRYGNHTDVFPPSSPANNLFSPTLFFLNNLIQSKAVLLKQFTFHKLTTLQILAISRTDILCCGAILKQCGATLEYLDLSTKFLSNPDSLLLQPSSSNDVNEDADSIRASDFLSMHLSNLIHLKQLSVNLCMPSTTQIDEIAWFLSNVRAMGSNDAYPERIRFVMDTKNHALQAPTIHALLESYQGWSEIEEVFGSDSLIARVRELDILISVPHEYEHPVVGLVETRLSSLCTKNLAVNVDQICDMPKRQRGPLPRPDFDVPEEL</sequence>
<name>A0A8H4QEP0_9AGAR</name>
<organism evidence="1 2">
    <name type="scientific">Agrocybe pediades</name>
    <dbReference type="NCBI Taxonomy" id="84607"/>
    <lineage>
        <taxon>Eukaryota</taxon>
        <taxon>Fungi</taxon>
        <taxon>Dikarya</taxon>
        <taxon>Basidiomycota</taxon>
        <taxon>Agaricomycotina</taxon>
        <taxon>Agaricomycetes</taxon>
        <taxon>Agaricomycetidae</taxon>
        <taxon>Agaricales</taxon>
        <taxon>Agaricineae</taxon>
        <taxon>Strophariaceae</taxon>
        <taxon>Agrocybe</taxon>
    </lineage>
</organism>
<dbReference type="SUPFAM" id="SSF52058">
    <property type="entry name" value="L domain-like"/>
    <property type="match status" value="1"/>
</dbReference>
<evidence type="ECO:0000313" key="2">
    <source>
        <dbReference type="Proteomes" id="UP000521872"/>
    </source>
</evidence>
<dbReference type="EMBL" id="JAACJL010000060">
    <property type="protein sequence ID" value="KAF4609695.1"/>
    <property type="molecule type" value="Genomic_DNA"/>
</dbReference>
<dbReference type="AlphaFoldDB" id="A0A8H4QEP0"/>
<reference evidence="1 2" key="1">
    <citation type="submission" date="2019-12" db="EMBL/GenBank/DDBJ databases">
        <authorList>
            <person name="Floudas D."/>
            <person name="Bentzer J."/>
            <person name="Ahren D."/>
            <person name="Johansson T."/>
            <person name="Persson P."/>
            <person name="Tunlid A."/>
        </authorList>
    </citation>
    <scope>NUCLEOTIDE SEQUENCE [LARGE SCALE GENOMIC DNA]</scope>
    <source>
        <strain evidence="1 2">CBS 102.39</strain>
    </source>
</reference>